<feature type="chain" id="PRO_5025334104" evidence="1">
    <location>
        <begin position="20"/>
        <end position="80"/>
    </location>
</feature>
<reference evidence="2" key="1">
    <citation type="submission" date="2019-12" db="EMBL/GenBank/DDBJ databases">
        <title>An insight into the sialome of adult female Ixodes ricinus ticks feeding for 6 days.</title>
        <authorList>
            <person name="Perner J."/>
            <person name="Ribeiro J.M.C."/>
        </authorList>
    </citation>
    <scope>NUCLEOTIDE SEQUENCE</scope>
    <source>
        <strain evidence="2">Semi-engorged</strain>
        <tissue evidence="2">Salivary glands</tissue>
    </source>
</reference>
<proteinExistence type="predicted"/>
<keyword evidence="1" id="KW-0732">Signal</keyword>
<evidence type="ECO:0000256" key="1">
    <source>
        <dbReference type="SAM" id="SignalP"/>
    </source>
</evidence>
<protein>
    <submittedName>
        <fullName evidence="2">Putative secreted protein</fullName>
    </submittedName>
</protein>
<sequence length="80" mass="9208">MERRHFFFFFSLVASSAEAIQACANRTLSGRSRCSVCHPMYPHLYISWHCSRNAASTGLRKVAAFFANRAPYLVYSSYQY</sequence>
<accession>A0A6B0U8E5</accession>
<name>A0A6B0U8E5_IXORI</name>
<feature type="signal peptide" evidence="1">
    <location>
        <begin position="1"/>
        <end position="19"/>
    </location>
</feature>
<organism evidence="2">
    <name type="scientific">Ixodes ricinus</name>
    <name type="common">Common tick</name>
    <name type="synonym">Acarus ricinus</name>
    <dbReference type="NCBI Taxonomy" id="34613"/>
    <lineage>
        <taxon>Eukaryota</taxon>
        <taxon>Metazoa</taxon>
        <taxon>Ecdysozoa</taxon>
        <taxon>Arthropoda</taxon>
        <taxon>Chelicerata</taxon>
        <taxon>Arachnida</taxon>
        <taxon>Acari</taxon>
        <taxon>Parasitiformes</taxon>
        <taxon>Ixodida</taxon>
        <taxon>Ixodoidea</taxon>
        <taxon>Ixodidae</taxon>
        <taxon>Ixodinae</taxon>
        <taxon>Ixodes</taxon>
    </lineage>
</organism>
<dbReference type="AlphaFoldDB" id="A0A6B0U8E5"/>
<evidence type="ECO:0000313" key="2">
    <source>
        <dbReference type="EMBL" id="MXU84416.1"/>
    </source>
</evidence>
<dbReference type="EMBL" id="GIFC01002333">
    <property type="protein sequence ID" value="MXU84416.1"/>
    <property type="molecule type" value="Transcribed_RNA"/>
</dbReference>